<comment type="caution">
    <text evidence="1">The sequence shown here is derived from an EMBL/GenBank/DDBJ whole genome shotgun (WGS) entry which is preliminary data.</text>
</comment>
<accession>A0ABP5CIN7</accession>
<evidence type="ECO:0000313" key="2">
    <source>
        <dbReference type="Proteomes" id="UP001500571"/>
    </source>
</evidence>
<dbReference type="Proteomes" id="UP001500571">
    <property type="component" value="Unassembled WGS sequence"/>
</dbReference>
<keyword evidence="2" id="KW-1185">Reference proteome</keyword>
<organism evidence="1 2">
    <name type="scientific">Nocardioides panacihumi</name>
    <dbReference type="NCBI Taxonomy" id="400774"/>
    <lineage>
        <taxon>Bacteria</taxon>
        <taxon>Bacillati</taxon>
        <taxon>Actinomycetota</taxon>
        <taxon>Actinomycetes</taxon>
        <taxon>Propionibacteriales</taxon>
        <taxon>Nocardioidaceae</taxon>
        <taxon>Nocardioides</taxon>
    </lineage>
</organism>
<reference evidence="2" key="1">
    <citation type="journal article" date="2019" name="Int. J. Syst. Evol. Microbiol.">
        <title>The Global Catalogue of Microorganisms (GCM) 10K type strain sequencing project: providing services to taxonomists for standard genome sequencing and annotation.</title>
        <authorList>
            <consortium name="The Broad Institute Genomics Platform"/>
            <consortium name="The Broad Institute Genome Sequencing Center for Infectious Disease"/>
            <person name="Wu L."/>
            <person name="Ma J."/>
        </authorList>
    </citation>
    <scope>NUCLEOTIDE SEQUENCE [LARGE SCALE GENOMIC DNA]</scope>
    <source>
        <strain evidence="2">JCM 15309</strain>
    </source>
</reference>
<protein>
    <recommendedName>
        <fullName evidence="3">TetR/AcrR family transcriptional regulator</fullName>
    </recommendedName>
</protein>
<dbReference type="Gene3D" id="1.10.357.10">
    <property type="entry name" value="Tetracycline Repressor, domain 2"/>
    <property type="match status" value="1"/>
</dbReference>
<evidence type="ECO:0008006" key="3">
    <source>
        <dbReference type="Google" id="ProtNLM"/>
    </source>
</evidence>
<dbReference type="EMBL" id="BAAAPB010000002">
    <property type="protein sequence ID" value="GAA1964449.1"/>
    <property type="molecule type" value="Genomic_DNA"/>
</dbReference>
<sequence length="173" mass="18658">MARLAGVSTGSIYGRVAGKDDLIRVAHAREMRRIDLETTAAFARVPQGVAGFEDAVRLAVQALAELLQRNAQVLAPFMLLGRDDPVISERGGTAHLRMQEAFIGSLQGRTDAHGRAQSEGALRWACTVVWSVLARQLGLGNDREAAADYELDEVVTRLTAMLAAYLVQGSEPT</sequence>
<evidence type="ECO:0000313" key="1">
    <source>
        <dbReference type="EMBL" id="GAA1964449.1"/>
    </source>
</evidence>
<name>A0ABP5CIN7_9ACTN</name>
<proteinExistence type="predicted"/>
<gene>
    <name evidence="1" type="ORF">GCM10009798_25800</name>
</gene>